<dbReference type="Pfam" id="PF24105">
    <property type="entry name" value="Beta-prop_CAF1B_HIR1"/>
    <property type="match status" value="1"/>
</dbReference>
<dbReference type="GO" id="GO:0033186">
    <property type="term" value="C:CAF-1 complex"/>
    <property type="evidence" value="ECO:0007669"/>
    <property type="project" value="TreeGrafter"/>
</dbReference>
<evidence type="ECO:0000256" key="10">
    <source>
        <dbReference type="SAM" id="MobiDB-lite"/>
    </source>
</evidence>
<dbReference type="SUPFAM" id="SSF50978">
    <property type="entry name" value="WD40 repeat-like"/>
    <property type="match status" value="1"/>
</dbReference>
<evidence type="ECO:0000256" key="2">
    <source>
        <dbReference type="ARBA" id="ARBA00007306"/>
    </source>
</evidence>
<keyword evidence="8" id="KW-0539">Nucleus</keyword>
<dbReference type="InterPro" id="IPR036322">
    <property type="entry name" value="WD40_repeat_dom_sf"/>
</dbReference>
<feature type="compositionally biased region" description="Low complexity" evidence="10">
    <location>
        <begin position="364"/>
        <end position="390"/>
    </location>
</feature>
<dbReference type="InterPro" id="IPR055410">
    <property type="entry name" value="Beta-prop_CAF1B_HIR1"/>
</dbReference>
<feature type="compositionally biased region" description="Low complexity" evidence="10">
    <location>
        <begin position="572"/>
        <end position="592"/>
    </location>
</feature>
<accession>A0A2S5AZX8</accession>
<comment type="similarity">
    <text evidence="2">Belongs to the WD repeat HIR1 family.</text>
</comment>
<dbReference type="InterPro" id="IPR001680">
    <property type="entry name" value="WD40_rpt"/>
</dbReference>
<feature type="compositionally biased region" description="Low complexity" evidence="10">
    <location>
        <begin position="816"/>
        <end position="829"/>
    </location>
</feature>
<dbReference type="Pfam" id="PF00400">
    <property type="entry name" value="WD40"/>
    <property type="match status" value="3"/>
</dbReference>
<keyword evidence="6" id="KW-0156">Chromatin regulator</keyword>
<gene>
    <name evidence="12" type="ORF">BMF94_7005</name>
</gene>
<evidence type="ECO:0000256" key="4">
    <source>
        <dbReference type="ARBA" id="ARBA00022737"/>
    </source>
</evidence>
<dbReference type="InterPro" id="IPR045145">
    <property type="entry name" value="PTHR15271"/>
</dbReference>
<feature type="region of interest" description="Disordered" evidence="10">
    <location>
        <begin position="572"/>
        <end position="593"/>
    </location>
</feature>
<evidence type="ECO:0000256" key="7">
    <source>
        <dbReference type="ARBA" id="ARBA00023204"/>
    </source>
</evidence>
<feature type="compositionally biased region" description="Low complexity" evidence="10">
    <location>
        <begin position="845"/>
        <end position="854"/>
    </location>
</feature>
<protein>
    <recommendedName>
        <fullName evidence="11">CAF1B/HIR1 beta-propeller domain-containing protein</fullName>
    </recommendedName>
</protein>
<keyword evidence="3 9" id="KW-0853">WD repeat</keyword>
<feature type="compositionally biased region" description="Low complexity" evidence="10">
    <location>
        <begin position="327"/>
        <end position="346"/>
    </location>
</feature>
<comment type="caution">
    <text evidence="12">The sequence shown here is derived from an EMBL/GenBank/DDBJ whole genome shotgun (WGS) entry which is preliminary data.</text>
</comment>
<feature type="region of interest" description="Disordered" evidence="10">
    <location>
        <begin position="310"/>
        <end position="510"/>
    </location>
</feature>
<dbReference type="PANTHER" id="PTHR15271:SF4">
    <property type="entry name" value="CHROMATIN ASSEMBLY FACTOR 1 SUBUNIT B"/>
    <property type="match status" value="1"/>
</dbReference>
<dbReference type="GO" id="GO:0006334">
    <property type="term" value="P:nucleosome assembly"/>
    <property type="evidence" value="ECO:0007669"/>
    <property type="project" value="TreeGrafter"/>
</dbReference>
<dbReference type="EMBL" id="PJQD01000156">
    <property type="protein sequence ID" value="POY69961.1"/>
    <property type="molecule type" value="Genomic_DNA"/>
</dbReference>
<keyword evidence="5" id="KW-0227">DNA damage</keyword>
<evidence type="ECO:0000256" key="8">
    <source>
        <dbReference type="ARBA" id="ARBA00023242"/>
    </source>
</evidence>
<feature type="compositionally biased region" description="Low complexity" evidence="10">
    <location>
        <begin position="442"/>
        <end position="478"/>
    </location>
</feature>
<evidence type="ECO:0000256" key="5">
    <source>
        <dbReference type="ARBA" id="ARBA00022763"/>
    </source>
</evidence>
<evidence type="ECO:0000313" key="12">
    <source>
        <dbReference type="EMBL" id="POY69961.1"/>
    </source>
</evidence>
<feature type="compositionally biased region" description="Pro residues" evidence="10">
    <location>
        <begin position="427"/>
        <end position="441"/>
    </location>
</feature>
<feature type="compositionally biased region" description="Polar residues" evidence="10">
    <location>
        <begin position="495"/>
        <end position="510"/>
    </location>
</feature>
<proteinExistence type="inferred from homology"/>
<dbReference type="STRING" id="741276.A0A2S5AZX8"/>
<evidence type="ECO:0000313" key="13">
    <source>
        <dbReference type="Proteomes" id="UP000237144"/>
    </source>
</evidence>
<feature type="domain" description="CAF1B/HIR1 beta-propeller" evidence="11">
    <location>
        <begin position="582"/>
        <end position="790"/>
    </location>
</feature>
<dbReference type="PROSITE" id="PS50294">
    <property type="entry name" value="WD_REPEATS_REGION"/>
    <property type="match status" value="2"/>
</dbReference>
<feature type="region of interest" description="Disordered" evidence="10">
    <location>
        <begin position="93"/>
        <end position="122"/>
    </location>
</feature>
<keyword evidence="7" id="KW-0234">DNA repair</keyword>
<dbReference type="InterPro" id="IPR015943">
    <property type="entry name" value="WD40/YVTN_repeat-like_dom_sf"/>
</dbReference>
<evidence type="ECO:0000256" key="3">
    <source>
        <dbReference type="ARBA" id="ARBA00022574"/>
    </source>
</evidence>
<evidence type="ECO:0000256" key="9">
    <source>
        <dbReference type="PROSITE-ProRule" id="PRU00221"/>
    </source>
</evidence>
<sequence length="874" mass="91629">MKAKVIEIRWNDKQPIYSTDFHSVVPVQHLKKAHPYAHEQANEVQDEEKAWRLATCGADNKIRLWLVHPRPVSGPAVTAASLLAAVARSSSAGPDSTAPLASTSTAPPPPLPPSAAAGKTEPKDLDPKVEYLATLSQHQGVVNCVRFSPNGDALASAGDDGNILIWVPGEGTKSFGETTATEDLAFEKESWRVKGMIRCAHEPGSCGSGREADPVLAPRLNRSLSGKEIYDLAWSPCGTRILAGSVDHTATIYCTQTCSPLYRLAEHTNYVQGVAWDPRGGYIATQSSDRTMHVYEVKEQQAGQVEVHAVGRNSRMEVAVPVPNGGRPSTSRSSSATRPTARTLSTGASAHKSSDPAPRPSMPSRTHSAARSDASSSEASSSTTTAATSTQWPAPKPSSTSERGRARSASGAAGSVEEITTSMDPPQGIPHHPPAPSPSPQLGPTTGRSHSRRSSASGSATGMSPRATVSSSSSRPLRSPSPAPLPAVMPAHSPSPRSTETPAFASSSAGDTLAVRTDSVKLYSDANSTHFFRRLAWSPDGALLLTPAGLWEDPYAAASMQAAVASGAAASRATSGTTASTTSATTASTTASEPKPTVYIYSRSNIARPPIAHLPGHRTTSLGIRFCPVLWQLRDSDVPARGRRPSSRRGSGARAAEEEDREQEVDEEEEENAVSVQLSTDGVDVPLGSTTSAAASEQDKGKGPEVPSGSTRKPKSLFDLPYRMVYAVATLDSVYLYDTQQAGPLAMFGNLHYAPFTDLTWCALSPDGETLVISSQDGYCSVIAFEAGELGTPYVDEEGVLDFALPRPVAAAEPPAAPAVAAPARPTETGTSNVGPQIGDKRDASSLALATDASGEPAPKKVKKRVAPTLLTPG</sequence>
<dbReference type="Gene3D" id="2.130.10.10">
    <property type="entry name" value="YVTN repeat-like/Quinoprotein amine dehydrogenase"/>
    <property type="match status" value="1"/>
</dbReference>
<feature type="region of interest" description="Disordered" evidence="10">
    <location>
        <begin position="816"/>
        <end position="874"/>
    </location>
</feature>
<dbReference type="GO" id="GO:0006281">
    <property type="term" value="P:DNA repair"/>
    <property type="evidence" value="ECO:0007669"/>
    <property type="project" value="UniProtKB-KW"/>
</dbReference>
<comment type="subcellular location">
    <subcellularLocation>
        <location evidence="1">Nucleus</location>
    </subcellularLocation>
</comment>
<dbReference type="SMART" id="SM00320">
    <property type="entry name" value="WD40"/>
    <property type="match status" value="5"/>
</dbReference>
<organism evidence="12 13">
    <name type="scientific">Rhodotorula taiwanensis</name>
    <dbReference type="NCBI Taxonomy" id="741276"/>
    <lineage>
        <taxon>Eukaryota</taxon>
        <taxon>Fungi</taxon>
        <taxon>Dikarya</taxon>
        <taxon>Basidiomycota</taxon>
        <taxon>Pucciniomycotina</taxon>
        <taxon>Microbotryomycetes</taxon>
        <taxon>Sporidiobolales</taxon>
        <taxon>Sporidiobolaceae</taxon>
        <taxon>Rhodotorula</taxon>
    </lineage>
</organism>
<dbReference type="GO" id="GO:0006335">
    <property type="term" value="P:DNA replication-dependent chromatin assembly"/>
    <property type="evidence" value="ECO:0007669"/>
    <property type="project" value="InterPro"/>
</dbReference>
<keyword evidence="4" id="KW-0677">Repeat</keyword>
<reference evidence="12 13" key="1">
    <citation type="journal article" date="2018" name="Front. Microbiol.">
        <title>Prospects for Fungal Bioremediation of Acidic Radioactive Waste Sites: Characterization and Genome Sequence of Rhodotorula taiwanensis MD1149.</title>
        <authorList>
            <person name="Tkavc R."/>
            <person name="Matrosova V.Y."/>
            <person name="Grichenko O.E."/>
            <person name="Gostincar C."/>
            <person name="Volpe R.P."/>
            <person name="Klimenkova P."/>
            <person name="Gaidamakova E.K."/>
            <person name="Zhou C.E."/>
            <person name="Stewart B.J."/>
            <person name="Lyman M.G."/>
            <person name="Malfatti S.A."/>
            <person name="Rubinfeld B."/>
            <person name="Courtot M."/>
            <person name="Singh J."/>
            <person name="Dalgard C.L."/>
            <person name="Hamilton T."/>
            <person name="Frey K.G."/>
            <person name="Gunde-Cimerman N."/>
            <person name="Dugan L."/>
            <person name="Daly M.J."/>
        </authorList>
    </citation>
    <scope>NUCLEOTIDE SEQUENCE [LARGE SCALE GENOMIC DNA]</scope>
    <source>
        <strain evidence="12 13">MD1149</strain>
    </source>
</reference>
<dbReference type="PROSITE" id="PS50082">
    <property type="entry name" value="WD_REPEATS_2"/>
    <property type="match status" value="2"/>
</dbReference>
<keyword evidence="13" id="KW-1185">Reference proteome</keyword>
<evidence type="ECO:0000259" key="11">
    <source>
        <dbReference type="Pfam" id="PF24105"/>
    </source>
</evidence>
<dbReference type="Proteomes" id="UP000237144">
    <property type="component" value="Unassembled WGS sequence"/>
</dbReference>
<feature type="repeat" description="WD" evidence="9">
    <location>
        <begin position="135"/>
        <end position="166"/>
    </location>
</feature>
<feature type="repeat" description="WD" evidence="9">
    <location>
        <begin position="264"/>
        <end position="305"/>
    </location>
</feature>
<dbReference type="AlphaFoldDB" id="A0A2S5AZX8"/>
<evidence type="ECO:0000256" key="1">
    <source>
        <dbReference type="ARBA" id="ARBA00004123"/>
    </source>
</evidence>
<dbReference type="PANTHER" id="PTHR15271">
    <property type="entry name" value="CHROMATIN ASSEMBLY FACTOR 1 SUBUNIT B"/>
    <property type="match status" value="1"/>
</dbReference>
<name>A0A2S5AZX8_9BASI</name>
<feature type="region of interest" description="Disordered" evidence="10">
    <location>
        <begin position="638"/>
        <end position="714"/>
    </location>
</feature>
<feature type="compositionally biased region" description="Low complexity" evidence="10">
    <location>
        <begin position="93"/>
        <end position="105"/>
    </location>
</feature>
<feature type="compositionally biased region" description="Low complexity" evidence="10">
    <location>
        <begin position="407"/>
        <end position="418"/>
    </location>
</feature>
<dbReference type="GO" id="GO:0005634">
    <property type="term" value="C:nucleus"/>
    <property type="evidence" value="ECO:0007669"/>
    <property type="project" value="UniProtKB-SubCell"/>
</dbReference>
<dbReference type="OrthoDB" id="71227at2759"/>
<feature type="compositionally biased region" description="Acidic residues" evidence="10">
    <location>
        <begin position="657"/>
        <end position="672"/>
    </location>
</feature>
<evidence type="ECO:0000256" key="6">
    <source>
        <dbReference type="ARBA" id="ARBA00022853"/>
    </source>
</evidence>